<keyword evidence="12" id="KW-1185">Reference proteome</keyword>
<keyword evidence="5" id="KW-0418">Kinase</keyword>
<dbReference type="InterPro" id="IPR036890">
    <property type="entry name" value="HATPase_C_sf"/>
</dbReference>
<dbReference type="InterPro" id="IPR035965">
    <property type="entry name" value="PAS-like_dom_sf"/>
</dbReference>
<dbReference type="SUPFAM" id="SSF47384">
    <property type="entry name" value="Homodimeric domain of signal transducing histidine kinase"/>
    <property type="match status" value="1"/>
</dbReference>
<evidence type="ECO:0000259" key="10">
    <source>
        <dbReference type="PROSITE" id="PS50113"/>
    </source>
</evidence>
<dbReference type="SUPFAM" id="SSF55785">
    <property type="entry name" value="PYP-like sensor domain (PAS domain)"/>
    <property type="match status" value="5"/>
</dbReference>
<dbReference type="SUPFAM" id="SSF55874">
    <property type="entry name" value="ATPase domain of HSP90 chaperone/DNA topoisomerase II/histidine kinase"/>
    <property type="match status" value="1"/>
</dbReference>
<evidence type="ECO:0000256" key="7">
    <source>
        <dbReference type="SAM" id="Coils"/>
    </source>
</evidence>
<proteinExistence type="predicted"/>
<protein>
    <recommendedName>
        <fullName evidence="2">histidine kinase</fullName>
        <ecNumber evidence="2">2.7.13.3</ecNumber>
    </recommendedName>
</protein>
<dbReference type="SMART" id="SM00387">
    <property type="entry name" value="HATPase_c"/>
    <property type="match status" value="1"/>
</dbReference>
<dbReference type="PRINTS" id="PR00344">
    <property type="entry name" value="BCTRLSENSOR"/>
</dbReference>
<dbReference type="EMBL" id="VTHL01000010">
    <property type="protein sequence ID" value="TYZ09241.1"/>
    <property type="molecule type" value="Genomic_DNA"/>
</dbReference>
<dbReference type="Pfam" id="PF08448">
    <property type="entry name" value="PAS_4"/>
    <property type="match status" value="5"/>
</dbReference>
<dbReference type="SMART" id="SM00086">
    <property type="entry name" value="PAC"/>
    <property type="match status" value="4"/>
</dbReference>
<feature type="coiled-coil region" evidence="7">
    <location>
        <begin position="198"/>
        <end position="260"/>
    </location>
</feature>
<dbReference type="SMART" id="SM00388">
    <property type="entry name" value="HisKA"/>
    <property type="match status" value="1"/>
</dbReference>
<dbReference type="PANTHER" id="PTHR42878:SF15">
    <property type="entry name" value="BACTERIOPHYTOCHROME"/>
    <property type="match status" value="1"/>
</dbReference>
<name>A0A5D6UZJ3_9BACT</name>
<evidence type="ECO:0000256" key="2">
    <source>
        <dbReference type="ARBA" id="ARBA00012438"/>
    </source>
</evidence>
<keyword evidence="7" id="KW-0175">Coiled coil</keyword>
<gene>
    <name evidence="11" type="ORF">FY528_10865</name>
</gene>
<dbReference type="SMART" id="SM00091">
    <property type="entry name" value="PAS"/>
    <property type="match status" value="4"/>
</dbReference>
<dbReference type="EC" id="2.7.13.3" evidence="2"/>
<accession>A0A5D6UZJ3</accession>
<dbReference type="PROSITE" id="PS50113">
    <property type="entry name" value="PAC"/>
    <property type="match status" value="1"/>
</dbReference>
<dbReference type="Proteomes" id="UP000322791">
    <property type="component" value="Unassembled WGS sequence"/>
</dbReference>
<feature type="domain" description="Histidine kinase" evidence="8">
    <location>
        <begin position="810"/>
        <end position="1026"/>
    </location>
</feature>
<dbReference type="InterPro" id="IPR004358">
    <property type="entry name" value="Sig_transdc_His_kin-like_C"/>
</dbReference>
<evidence type="ECO:0000256" key="1">
    <source>
        <dbReference type="ARBA" id="ARBA00000085"/>
    </source>
</evidence>
<dbReference type="GO" id="GO:0007234">
    <property type="term" value="P:osmosensory signaling via phosphorelay pathway"/>
    <property type="evidence" value="ECO:0007669"/>
    <property type="project" value="TreeGrafter"/>
</dbReference>
<dbReference type="GO" id="GO:0000155">
    <property type="term" value="F:phosphorelay sensor kinase activity"/>
    <property type="evidence" value="ECO:0007669"/>
    <property type="project" value="InterPro"/>
</dbReference>
<dbReference type="Pfam" id="PF02518">
    <property type="entry name" value="HATPase_c"/>
    <property type="match status" value="1"/>
</dbReference>
<dbReference type="GO" id="GO:0000156">
    <property type="term" value="F:phosphorelay response regulator activity"/>
    <property type="evidence" value="ECO:0007669"/>
    <property type="project" value="TreeGrafter"/>
</dbReference>
<evidence type="ECO:0000259" key="8">
    <source>
        <dbReference type="PROSITE" id="PS50109"/>
    </source>
</evidence>
<dbReference type="Gene3D" id="1.10.287.130">
    <property type="match status" value="1"/>
</dbReference>
<keyword evidence="3" id="KW-0597">Phosphoprotein</keyword>
<evidence type="ECO:0000313" key="12">
    <source>
        <dbReference type="Proteomes" id="UP000322791"/>
    </source>
</evidence>
<comment type="caution">
    <text evidence="11">The sequence shown here is derived from an EMBL/GenBank/DDBJ whole genome shotgun (WGS) entry which is preliminary data.</text>
</comment>
<dbReference type="CDD" id="cd00082">
    <property type="entry name" value="HisKA"/>
    <property type="match status" value="1"/>
</dbReference>
<keyword evidence="6" id="KW-0472">Membrane</keyword>
<dbReference type="InterPro" id="IPR000700">
    <property type="entry name" value="PAS-assoc_C"/>
</dbReference>
<evidence type="ECO:0000256" key="3">
    <source>
        <dbReference type="ARBA" id="ARBA00022553"/>
    </source>
</evidence>
<sequence length="1027" mass="113511">MSSDKAWGRVYGAGGLRESNHPRWRALGPGSWVAGFFRLLRGIFTPSGGWPWCFPELCPVYFPDQLLCFMVSALPLSVFNALPDAGLLLAPDLTVVAANDAYLAATHTRRETLVGQNILAAFPDNPAAPELAASLAQVQRTGQPHQTPPLRYPSAPARYWQARHVPVPDEQGQLAYILHLLSELPAQVSHLPPADAREVRAQEGNEELRAANAALEQAGQALRELNQQLEARAEERTQALQEALREAQAQREQVQVQELTLQQILGQVPAAVATLLGPEHRYAFFNKPYQVLAGGRPRLGHTVAEVLPEVLAQGFVKLLDEVYSTGKPYLGVEVPVQLLNAAGQPEQRYVDLVYQPMIDEGGIIQGILAFIVDTTQKVKSQQQAAQAEADAQATTAQLAAQRESFFQVFAQTPACIAILRGPEHQFEFVNAPYQQLFPGRQLLGRPLIEALPETAEYGFVKLLDQVYQTGEPYFGAEMPLQITAEDGSLLPEAFFTFTYQAYQEQGQPVGVSIFAFDVTEQVRARQEAAVHQAQLQALFEQAPVAVAIFRGPDYLIEVANVLVAQLWGRTPEEVVGRPLLEALPEVRDQGFKELMDEVVATGSPFVAQEVAAQLLRNGRMETVYLNFVYQPLRDASGHISSVAVVATEVSGQVAARKASEASARQLRLLTDALPVLIGYLDLERRYRFANRAYQAWFNLDPAELLGRPVWEVVGEAAYQATQGYMARALAGEQVDFEARMPYREGFVRHIRTSYIPDVQQDKVAGFYTLVTDITEQVLAREQVQAANTELAAANQELTRTNQDLDNFVYAASHDLKQPVNNLSGLFEELYRSIRFIEPEEEQVLVPLIQQALHQLSVTIDDLAMLGQTQQAGKAPGELVLLAELTEEVLNVLEPQMRAAQARITTDFAAWPTLAYPRANLRTVLLNLLSNSLKYADPARPARIHLSVWVDAGQPVLMVEDNGLGFDAEKYGAELFQLFRRLHQHTSGSGVGLYLVNRIVQANGGRIEVDSQEGEGATFRIWLGRSGE</sequence>
<dbReference type="InterPro" id="IPR050351">
    <property type="entry name" value="BphY/WalK/GraS-like"/>
</dbReference>
<dbReference type="InterPro" id="IPR036097">
    <property type="entry name" value="HisK_dim/P_sf"/>
</dbReference>
<dbReference type="PANTHER" id="PTHR42878">
    <property type="entry name" value="TWO-COMPONENT HISTIDINE KINASE"/>
    <property type="match status" value="1"/>
</dbReference>
<dbReference type="InterPro" id="IPR000014">
    <property type="entry name" value="PAS"/>
</dbReference>
<dbReference type="Gene3D" id="3.30.450.20">
    <property type="entry name" value="PAS domain"/>
    <property type="match status" value="5"/>
</dbReference>
<dbReference type="InterPro" id="IPR005467">
    <property type="entry name" value="His_kinase_dom"/>
</dbReference>
<evidence type="ECO:0000256" key="5">
    <source>
        <dbReference type="ARBA" id="ARBA00022777"/>
    </source>
</evidence>
<dbReference type="AlphaFoldDB" id="A0A5D6UZJ3"/>
<evidence type="ECO:0000313" key="11">
    <source>
        <dbReference type="EMBL" id="TYZ09241.1"/>
    </source>
</evidence>
<dbReference type="NCBIfam" id="TIGR00229">
    <property type="entry name" value="sensory_box"/>
    <property type="match status" value="1"/>
</dbReference>
<dbReference type="CDD" id="cd00130">
    <property type="entry name" value="PAS"/>
    <property type="match status" value="2"/>
</dbReference>
<dbReference type="PROSITE" id="PS50112">
    <property type="entry name" value="PAS"/>
    <property type="match status" value="1"/>
</dbReference>
<feature type="domain" description="PAC" evidence="10">
    <location>
        <begin position="332"/>
        <end position="386"/>
    </location>
</feature>
<keyword evidence="4" id="KW-0808">Transferase</keyword>
<dbReference type="GO" id="GO:0030295">
    <property type="term" value="F:protein kinase activator activity"/>
    <property type="evidence" value="ECO:0007669"/>
    <property type="project" value="TreeGrafter"/>
</dbReference>
<dbReference type="InterPro" id="IPR013656">
    <property type="entry name" value="PAS_4"/>
</dbReference>
<evidence type="ECO:0000256" key="6">
    <source>
        <dbReference type="ARBA" id="ARBA00023136"/>
    </source>
</evidence>
<dbReference type="PROSITE" id="PS50109">
    <property type="entry name" value="HIS_KIN"/>
    <property type="match status" value="1"/>
</dbReference>
<evidence type="ECO:0000256" key="4">
    <source>
        <dbReference type="ARBA" id="ARBA00022679"/>
    </source>
</evidence>
<organism evidence="11 12">
    <name type="scientific">Hymenobacter lutimineralis</name>
    <dbReference type="NCBI Taxonomy" id="2606448"/>
    <lineage>
        <taxon>Bacteria</taxon>
        <taxon>Pseudomonadati</taxon>
        <taxon>Bacteroidota</taxon>
        <taxon>Cytophagia</taxon>
        <taxon>Cytophagales</taxon>
        <taxon>Hymenobacteraceae</taxon>
        <taxon>Hymenobacter</taxon>
    </lineage>
</organism>
<feature type="coiled-coil region" evidence="7">
    <location>
        <begin position="776"/>
        <end position="803"/>
    </location>
</feature>
<dbReference type="InterPro" id="IPR001610">
    <property type="entry name" value="PAC"/>
</dbReference>
<comment type="catalytic activity">
    <reaction evidence="1">
        <text>ATP + protein L-histidine = ADP + protein N-phospho-L-histidine.</text>
        <dbReference type="EC" id="2.7.13.3"/>
    </reaction>
</comment>
<evidence type="ECO:0000259" key="9">
    <source>
        <dbReference type="PROSITE" id="PS50112"/>
    </source>
</evidence>
<dbReference type="GO" id="GO:0016020">
    <property type="term" value="C:membrane"/>
    <property type="evidence" value="ECO:0007669"/>
    <property type="project" value="UniProtKB-SubCell"/>
</dbReference>
<feature type="coiled-coil region" evidence="7">
    <location>
        <begin position="377"/>
        <end position="404"/>
    </location>
</feature>
<dbReference type="InterPro" id="IPR003661">
    <property type="entry name" value="HisK_dim/P_dom"/>
</dbReference>
<reference evidence="11 12" key="1">
    <citation type="submission" date="2019-08" db="EMBL/GenBank/DDBJ databases">
        <authorList>
            <person name="Seo M.-J."/>
        </authorList>
    </citation>
    <scope>NUCLEOTIDE SEQUENCE [LARGE SCALE GENOMIC DNA]</scope>
    <source>
        <strain evidence="11 12">KIGAM108</strain>
    </source>
</reference>
<dbReference type="InterPro" id="IPR003594">
    <property type="entry name" value="HATPase_dom"/>
</dbReference>
<dbReference type="Gene3D" id="3.30.565.10">
    <property type="entry name" value="Histidine kinase-like ATPase, C-terminal domain"/>
    <property type="match status" value="1"/>
</dbReference>
<feature type="domain" description="PAS" evidence="9">
    <location>
        <begin position="662"/>
        <end position="732"/>
    </location>
</feature>